<proteinExistence type="predicted"/>
<name>A0AAD6IDV0_PENCN</name>
<reference evidence="1" key="1">
    <citation type="journal article" date="2023" name="IMA Fungus">
        <title>Comparative genomic study of the Penicillium genus elucidates a diverse pangenome and 15 lateral gene transfer events.</title>
        <authorList>
            <person name="Petersen C."/>
            <person name="Sorensen T."/>
            <person name="Nielsen M.R."/>
            <person name="Sondergaard T.E."/>
            <person name="Sorensen J.L."/>
            <person name="Fitzpatrick D.A."/>
            <person name="Frisvad J.C."/>
            <person name="Nielsen K.L."/>
        </authorList>
    </citation>
    <scope>NUCLEOTIDE SEQUENCE</scope>
    <source>
        <strain evidence="1">IBT 15450</strain>
    </source>
</reference>
<dbReference type="Proteomes" id="UP001219568">
    <property type="component" value="Unassembled WGS sequence"/>
</dbReference>
<sequence length="76" mass="8522">MKDTVLSEKDAASYTKWLKFAKVRLMGRTCTYWMLRSGTTTYRDLTVLAEAPNEGTIVVEKNVISEKGKEGEDGSD</sequence>
<dbReference type="AlphaFoldDB" id="A0AAD6IDV0"/>
<comment type="caution">
    <text evidence="1">The sequence shown here is derived from an EMBL/GenBank/DDBJ whole genome shotgun (WGS) entry which is preliminary data.</text>
</comment>
<evidence type="ECO:0000313" key="1">
    <source>
        <dbReference type="EMBL" id="KAJ6043622.1"/>
    </source>
</evidence>
<reference evidence="1" key="2">
    <citation type="submission" date="2023-01" db="EMBL/GenBank/DDBJ databases">
        <authorList>
            <person name="Petersen C."/>
        </authorList>
    </citation>
    <scope>NUCLEOTIDE SEQUENCE</scope>
    <source>
        <strain evidence="1">IBT 15450</strain>
    </source>
</reference>
<keyword evidence="2" id="KW-1185">Reference proteome</keyword>
<gene>
    <name evidence="1" type="ORF">N7460_004977</name>
</gene>
<accession>A0AAD6IDV0</accession>
<organism evidence="1 2">
    <name type="scientific">Penicillium canescens</name>
    <dbReference type="NCBI Taxonomy" id="5083"/>
    <lineage>
        <taxon>Eukaryota</taxon>
        <taxon>Fungi</taxon>
        <taxon>Dikarya</taxon>
        <taxon>Ascomycota</taxon>
        <taxon>Pezizomycotina</taxon>
        <taxon>Eurotiomycetes</taxon>
        <taxon>Eurotiomycetidae</taxon>
        <taxon>Eurotiales</taxon>
        <taxon>Aspergillaceae</taxon>
        <taxon>Penicillium</taxon>
    </lineage>
</organism>
<evidence type="ECO:0000313" key="2">
    <source>
        <dbReference type="Proteomes" id="UP001219568"/>
    </source>
</evidence>
<protein>
    <submittedName>
        <fullName evidence="1">Uncharacterized protein</fullName>
    </submittedName>
</protein>
<dbReference type="EMBL" id="JAQJZL010000004">
    <property type="protein sequence ID" value="KAJ6043622.1"/>
    <property type="molecule type" value="Genomic_DNA"/>
</dbReference>